<proteinExistence type="predicted"/>
<comment type="caution">
    <text evidence="1">The sequence shown here is derived from an EMBL/GenBank/DDBJ whole genome shotgun (WGS) entry which is preliminary data.</text>
</comment>
<protein>
    <submittedName>
        <fullName evidence="1">Uncharacterized protein</fullName>
    </submittedName>
</protein>
<gene>
    <name evidence="1" type="ORF">CARN7_1619</name>
</gene>
<dbReference type="AlphaFoldDB" id="E6QUA6"/>
<reference evidence="1" key="1">
    <citation type="submission" date="2009-10" db="EMBL/GenBank/DDBJ databases">
        <title>Diversity of trophic interactions inside an arsenic-rich microbial ecosystem.</title>
        <authorList>
            <person name="Bertin P.N."/>
            <person name="Heinrich-Salmeron A."/>
            <person name="Pelletier E."/>
            <person name="Goulhen-Chollet F."/>
            <person name="Arsene-Ploetze F."/>
            <person name="Gallien S."/>
            <person name="Calteau A."/>
            <person name="Vallenet D."/>
            <person name="Casiot C."/>
            <person name="Chane-Woon-Ming B."/>
            <person name="Giloteaux L."/>
            <person name="Barakat M."/>
            <person name="Bonnefoy V."/>
            <person name="Bruneel O."/>
            <person name="Chandler M."/>
            <person name="Cleiss J."/>
            <person name="Duran R."/>
            <person name="Elbaz-Poulichet F."/>
            <person name="Fonknechten N."/>
            <person name="Lauga B."/>
            <person name="Mornico D."/>
            <person name="Ortet P."/>
            <person name="Schaeffer C."/>
            <person name="Siguier P."/>
            <person name="Alexander Thil Smith A."/>
            <person name="Van Dorsselaer A."/>
            <person name="Weissenbach J."/>
            <person name="Medigue C."/>
            <person name="Le Paslier D."/>
        </authorList>
    </citation>
    <scope>NUCLEOTIDE SEQUENCE</scope>
</reference>
<sequence length="186" mass="20672">MTDGFNFDLKAKRIRLSDGDLITALQAAAEALGEGYFTSPQYDGLAGKRPHSATIIDRFGSWKKALALIGITGGRERRHSPEQLIGNLEAAWKQLGYPPGKRQIATMGEKISESPYKRHWGSVRSACEALSAFHEGKMSREQLLVGNPDVKKGTLPFYDKIRACLVKKGTLPFYDKIRACLEYPQD</sequence>
<dbReference type="InterPro" id="IPR041025">
    <property type="entry name" value="HNH_repeat"/>
</dbReference>
<evidence type="ECO:0000313" key="1">
    <source>
        <dbReference type="EMBL" id="CBI10820.1"/>
    </source>
</evidence>
<dbReference type="EMBL" id="CABR01000108">
    <property type="protein sequence ID" value="CBI10820.1"/>
    <property type="molecule type" value="Genomic_DNA"/>
</dbReference>
<organism evidence="1">
    <name type="scientific">mine drainage metagenome</name>
    <dbReference type="NCBI Taxonomy" id="410659"/>
    <lineage>
        <taxon>unclassified sequences</taxon>
        <taxon>metagenomes</taxon>
        <taxon>ecological metagenomes</taxon>
    </lineage>
</organism>
<accession>E6QUA6</accession>
<name>E6QUA6_9ZZZZ</name>
<dbReference type="Pfam" id="PF18780">
    <property type="entry name" value="HNH_repeat"/>
    <property type="match status" value="1"/>
</dbReference>